<comment type="caution">
    <text evidence="9">The sequence shown here is derived from an EMBL/GenBank/DDBJ whole genome shotgun (WGS) entry which is preliminary data.</text>
</comment>
<dbReference type="NCBIfam" id="TIGR03156">
    <property type="entry name" value="GTP_HflX"/>
    <property type="match status" value="1"/>
</dbReference>
<evidence type="ECO:0000313" key="9">
    <source>
        <dbReference type="EMBL" id="RQD79897.1"/>
    </source>
</evidence>
<feature type="binding site" evidence="5">
    <location>
        <begin position="222"/>
        <end position="226"/>
    </location>
    <ligand>
        <name>GTP</name>
        <dbReference type="ChEBI" id="CHEBI:37565"/>
    </ligand>
</feature>
<feature type="binding site" evidence="5">
    <location>
        <begin position="197"/>
        <end position="204"/>
    </location>
    <ligand>
        <name>GTP</name>
        <dbReference type="ChEBI" id="CHEBI:37565"/>
    </ligand>
</feature>
<proteinExistence type="inferred from homology"/>
<dbReference type="EMBL" id="QZAB01000590">
    <property type="protein sequence ID" value="RQD79897.1"/>
    <property type="molecule type" value="Genomic_DNA"/>
</dbReference>
<accession>A0A424YLN9</accession>
<dbReference type="InterPro" id="IPR005225">
    <property type="entry name" value="Small_GTP-bd"/>
</dbReference>
<dbReference type="SUPFAM" id="SSF52540">
    <property type="entry name" value="P-loop containing nucleoside triphosphate hydrolases"/>
    <property type="match status" value="1"/>
</dbReference>
<sequence length="357" mass="40622">MKKVVLVQRNELESNEHHNSRKLKELEELAYSAGYSVIGKLTQTRNPNRNYNIGPGKVEELANLVSESNPDKIIFYNQLSVMQIYNISEKCKCETIDKFNLILEIFALKARTKRAQYQVELAKLQYELPKAKTIVSLLKKSEKPGFMGLGGYEDSYETDLKNRISRIKKELKQVQKDYENLRQHRHEKGFSLIALAGYTNAGKSTLFNNIVNEDVEAEHKLFTTLSPTTRSLDVNGRKVLVTDTVGFIENLPHWLVDSFKSTLDEIFLADMILLVVDISEDIEDVKSKLITCHNTLWEEIEAVPIITVINKIDKVSTNCLNHKISEISYLTPNPIMLSAKNPGSIKPLIEKISSLLP</sequence>
<feature type="binding site" evidence="6">
    <location>
        <position position="224"/>
    </location>
    <ligand>
        <name>Mg(2+)</name>
        <dbReference type="ChEBI" id="CHEBI:18420"/>
    </ligand>
</feature>
<dbReference type="Proteomes" id="UP000284763">
    <property type="component" value="Unassembled WGS sequence"/>
</dbReference>
<dbReference type="GO" id="GO:0046872">
    <property type="term" value="F:metal ion binding"/>
    <property type="evidence" value="ECO:0007669"/>
    <property type="project" value="UniProtKB-KW"/>
</dbReference>
<keyword evidence="3 6" id="KW-0460">Magnesium</keyword>
<dbReference type="Pfam" id="PF16360">
    <property type="entry name" value="GTP-bdg_M"/>
    <property type="match status" value="1"/>
</dbReference>
<feature type="binding site" evidence="5">
    <location>
        <begin position="338"/>
        <end position="340"/>
    </location>
    <ligand>
        <name>GTP</name>
        <dbReference type="ChEBI" id="CHEBI:37565"/>
    </ligand>
</feature>
<evidence type="ECO:0000256" key="6">
    <source>
        <dbReference type="PIRSR" id="PIRSR006809-2"/>
    </source>
</evidence>
<dbReference type="PRINTS" id="PR00326">
    <property type="entry name" value="GTP1OBG"/>
</dbReference>
<dbReference type="InterPro" id="IPR032305">
    <property type="entry name" value="GTP-bd_M"/>
</dbReference>
<evidence type="ECO:0000256" key="2">
    <source>
        <dbReference type="ARBA" id="ARBA00022741"/>
    </source>
</evidence>
<dbReference type="Pfam" id="PF13167">
    <property type="entry name" value="GTP-bdg_N"/>
    <property type="match status" value="1"/>
</dbReference>
<dbReference type="InterPro" id="IPR030394">
    <property type="entry name" value="G_HFLX_dom"/>
</dbReference>
<dbReference type="Gene3D" id="3.40.50.11060">
    <property type="entry name" value="GTPase HflX, N-terminal domain"/>
    <property type="match status" value="1"/>
</dbReference>
<dbReference type="Pfam" id="PF01926">
    <property type="entry name" value="MMR_HSR1"/>
    <property type="match status" value="1"/>
</dbReference>
<keyword evidence="7" id="KW-0175">Coiled coil</keyword>
<dbReference type="GO" id="GO:0005525">
    <property type="term" value="F:GTP binding"/>
    <property type="evidence" value="ECO:0007669"/>
    <property type="project" value="UniProtKB-KW"/>
</dbReference>
<dbReference type="InterPro" id="IPR027417">
    <property type="entry name" value="P-loop_NTPase"/>
</dbReference>
<reference evidence="9 10" key="1">
    <citation type="submission" date="2018-08" db="EMBL/GenBank/DDBJ databases">
        <title>The metabolism and importance of syntrophic acetate oxidation coupled to methane or sulfide production in haloalkaline environments.</title>
        <authorList>
            <person name="Timmers P.H.A."/>
            <person name="Vavourakis C.D."/>
            <person name="Sorokin D.Y."/>
            <person name="Sinninghe Damste J.S."/>
            <person name="Muyzer G."/>
            <person name="Stams A.J.M."/>
            <person name="Plugge C.M."/>
        </authorList>
    </citation>
    <scope>NUCLEOTIDE SEQUENCE [LARGE SCALE GENOMIC DNA]</scope>
    <source>
        <strain evidence="9">MSAO_Arc3</strain>
    </source>
</reference>
<dbReference type="CDD" id="cd01878">
    <property type="entry name" value="HflX"/>
    <property type="match status" value="1"/>
</dbReference>
<keyword evidence="1 6" id="KW-0479">Metal-binding</keyword>
<feature type="binding site" evidence="5">
    <location>
        <begin position="310"/>
        <end position="313"/>
    </location>
    <ligand>
        <name>GTP</name>
        <dbReference type="ChEBI" id="CHEBI:37565"/>
    </ligand>
</feature>
<feature type="binding site" evidence="5">
    <location>
        <begin position="243"/>
        <end position="246"/>
    </location>
    <ligand>
        <name>GTP</name>
        <dbReference type="ChEBI" id="CHEBI:37565"/>
    </ligand>
</feature>
<feature type="binding site" evidence="6">
    <location>
        <position position="204"/>
    </location>
    <ligand>
        <name>Mg(2+)</name>
        <dbReference type="ChEBI" id="CHEBI:18420"/>
    </ligand>
</feature>
<dbReference type="GO" id="GO:0005737">
    <property type="term" value="C:cytoplasm"/>
    <property type="evidence" value="ECO:0007669"/>
    <property type="project" value="TreeGrafter"/>
</dbReference>
<dbReference type="PROSITE" id="PS51705">
    <property type="entry name" value="G_HFLX"/>
    <property type="match status" value="1"/>
</dbReference>
<evidence type="ECO:0000256" key="5">
    <source>
        <dbReference type="PIRSR" id="PIRSR006809-1"/>
    </source>
</evidence>
<feature type="non-terminal residue" evidence="9">
    <location>
        <position position="357"/>
    </location>
</feature>
<dbReference type="HAMAP" id="MF_00900">
    <property type="entry name" value="GTPase_HflX"/>
    <property type="match status" value="1"/>
</dbReference>
<dbReference type="GO" id="GO:0043022">
    <property type="term" value="F:ribosome binding"/>
    <property type="evidence" value="ECO:0007669"/>
    <property type="project" value="TreeGrafter"/>
</dbReference>
<dbReference type="NCBIfam" id="TIGR00231">
    <property type="entry name" value="small_GTP"/>
    <property type="match status" value="1"/>
</dbReference>
<evidence type="ECO:0000256" key="3">
    <source>
        <dbReference type="ARBA" id="ARBA00022842"/>
    </source>
</evidence>
<evidence type="ECO:0000256" key="7">
    <source>
        <dbReference type="SAM" id="Coils"/>
    </source>
</evidence>
<name>A0A424YLN9_9EURY</name>
<gene>
    <name evidence="9" type="primary">hflX</name>
    <name evidence="9" type="ORF">D5R95_09275</name>
</gene>
<evidence type="ECO:0000313" key="10">
    <source>
        <dbReference type="Proteomes" id="UP000284763"/>
    </source>
</evidence>
<keyword evidence="4 5" id="KW-0342">GTP-binding</keyword>
<feature type="coiled-coil region" evidence="7">
    <location>
        <begin position="157"/>
        <end position="184"/>
    </location>
</feature>
<evidence type="ECO:0000256" key="1">
    <source>
        <dbReference type="ARBA" id="ARBA00022723"/>
    </source>
</evidence>
<dbReference type="InterPro" id="IPR006073">
    <property type="entry name" value="GTP-bd"/>
</dbReference>
<evidence type="ECO:0000256" key="4">
    <source>
        <dbReference type="ARBA" id="ARBA00023134"/>
    </source>
</evidence>
<keyword evidence="2 5" id="KW-0547">Nucleotide-binding</keyword>
<dbReference type="AlphaFoldDB" id="A0A424YLN9"/>
<dbReference type="PIRSF" id="PIRSF006809">
    <property type="entry name" value="GTP-binding_hflX_prd"/>
    <property type="match status" value="1"/>
</dbReference>
<dbReference type="PANTHER" id="PTHR10229">
    <property type="entry name" value="GTP-BINDING PROTEIN HFLX"/>
    <property type="match status" value="1"/>
</dbReference>
<protein>
    <submittedName>
        <fullName evidence="9">GTPase HflX</fullName>
    </submittedName>
</protein>
<dbReference type="Gene3D" id="6.10.250.2860">
    <property type="match status" value="1"/>
</dbReference>
<evidence type="ECO:0000259" key="8">
    <source>
        <dbReference type="PROSITE" id="PS51705"/>
    </source>
</evidence>
<dbReference type="InterPro" id="IPR025121">
    <property type="entry name" value="GTPase_HflX_N"/>
</dbReference>
<dbReference type="PANTHER" id="PTHR10229:SF8">
    <property type="entry name" value="GTPASE HFLX"/>
    <property type="match status" value="1"/>
</dbReference>
<dbReference type="InterPro" id="IPR042108">
    <property type="entry name" value="GTPase_HflX_N_sf"/>
</dbReference>
<comment type="cofactor">
    <cofactor evidence="6">
        <name>Mg(2+)</name>
        <dbReference type="ChEBI" id="CHEBI:18420"/>
    </cofactor>
</comment>
<feature type="domain" description="Hflx-type G" evidence="8">
    <location>
        <begin position="191"/>
        <end position="357"/>
    </location>
</feature>
<organism evidence="9 10">
    <name type="scientific">Methanosalsum natronophilum</name>
    <dbReference type="NCBI Taxonomy" id="768733"/>
    <lineage>
        <taxon>Archaea</taxon>
        <taxon>Methanobacteriati</taxon>
        <taxon>Methanobacteriota</taxon>
        <taxon>Stenosarchaea group</taxon>
        <taxon>Methanomicrobia</taxon>
        <taxon>Methanosarcinales</taxon>
        <taxon>Methanosarcinaceae</taxon>
        <taxon>Methanosalsum</taxon>
    </lineage>
</organism>
<dbReference type="InterPro" id="IPR016496">
    <property type="entry name" value="GTPase_HflX"/>
</dbReference>
<dbReference type="Gene3D" id="3.40.50.300">
    <property type="entry name" value="P-loop containing nucleotide triphosphate hydrolases"/>
    <property type="match status" value="1"/>
</dbReference>